<dbReference type="Gene3D" id="3.40.640.10">
    <property type="entry name" value="Type I PLP-dependent aspartate aminotransferase-like (Major domain)"/>
    <property type="match status" value="1"/>
</dbReference>
<gene>
    <name evidence="11" type="ORF">AMS68_006946</name>
</gene>
<evidence type="ECO:0000256" key="9">
    <source>
        <dbReference type="ARBA" id="ARBA00080525"/>
    </source>
</evidence>
<reference evidence="11 12" key="1">
    <citation type="journal article" date="2016" name="Sci. Rep.">
        <title>Peltaster fructicola genome reveals evolution from an invasive phytopathogen to an ectophytic parasite.</title>
        <authorList>
            <person name="Xu C."/>
            <person name="Chen H."/>
            <person name="Gleason M.L."/>
            <person name="Xu J.R."/>
            <person name="Liu H."/>
            <person name="Zhang R."/>
            <person name="Sun G."/>
        </authorList>
    </citation>
    <scope>NUCLEOTIDE SEQUENCE [LARGE SCALE GENOMIC DNA]</scope>
    <source>
        <strain evidence="11 12">LNHT1506</strain>
    </source>
</reference>
<evidence type="ECO:0000313" key="12">
    <source>
        <dbReference type="Proteomes" id="UP000503462"/>
    </source>
</evidence>
<organism evidence="11 12">
    <name type="scientific">Peltaster fructicola</name>
    <dbReference type="NCBI Taxonomy" id="286661"/>
    <lineage>
        <taxon>Eukaryota</taxon>
        <taxon>Fungi</taxon>
        <taxon>Dikarya</taxon>
        <taxon>Ascomycota</taxon>
        <taxon>Pezizomycotina</taxon>
        <taxon>Dothideomycetes</taxon>
        <taxon>Dothideomycetes incertae sedis</taxon>
        <taxon>Peltaster</taxon>
    </lineage>
</organism>
<dbReference type="InterPro" id="IPR015424">
    <property type="entry name" value="PyrdxlP-dep_Trfase"/>
</dbReference>
<dbReference type="InterPro" id="IPR045088">
    <property type="entry name" value="ALAT1/2-like"/>
</dbReference>
<protein>
    <recommendedName>
        <fullName evidence="7">Glutamate pyruvate transaminase</fullName>
    </recommendedName>
    <alternativeName>
        <fullName evidence="8">Glutamic--alanine transaminase</fullName>
    </alternativeName>
    <alternativeName>
        <fullName evidence="9">Glutamic--pyruvic transaminase</fullName>
    </alternativeName>
</protein>
<dbReference type="InterPro" id="IPR015421">
    <property type="entry name" value="PyrdxlP-dep_Trfase_major"/>
</dbReference>
<evidence type="ECO:0000259" key="10">
    <source>
        <dbReference type="Pfam" id="PF00155"/>
    </source>
</evidence>
<name>A0A6H0Y3K3_9PEZI</name>
<dbReference type="InterPro" id="IPR004839">
    <property type="entry name" value="Aminotransferase_I/II_large"/>
</dbReference>
<dbReference type="GO" id="GO:0008483">
    <property type="term" value="F:transaminase activity"/>
    <property type="evidence" value="ECO:0007669"/>
    <property type="project" value="UniProtKB-KW"/>
</dbReference>
<dbReference type="PANTHER" id="PTHR11751:SF29">
    <property type="entry name" value="ALANINE TRANSAMINASE"/>
    <property type="match status" value="1"/>
</dbReference>
<evidence type="ECO:0000256" key="6">
    <source>
        <dbReference type="ARBA" id="ARBA00025785"/>
    </source>
</evidence>
<evidence type="ECO:0000256" key="8">
    <source>
        <dbReference type="ARBA" id="ARBA00078532"/>
    </source>
</evidence>
<dbReference type="Gene3D" id="1.10.287.1970">
    <property type="match status" value="1"/>
</dbReference>
<feature type="domain" description="Aminotransferase class I/classII large" evidence="10">
    <location>
        <begin position="100"/>
        <end position="483"/>
    </location>
</feature>
<dbReference type="FunFam" id="3.90.1150.10:FF:000010">
    <property type="entry name" value="Alanine aminotransferase 2"/>
    <property type="match status" value="1"/>
</dbReference>
<dbReference type="GO" id="GO:0030170">
    <property type="term" value="F:pyridoxal phosphate binding"/>
    <property type="evidence" value="ECO:0007669"/>
    <property type="project" value="InterPro"/>
</dbReference>
<keyword evidence="12" id="KW-1185">Reference proteome</keyword>
<dbReference type="Pfam" id="PF00155">
    <property type="entry name" value="Aminotran_1_2"/>
    <property type="match status" value="1"/>
</dbReference>
<sequence length="506" mass="55722">MSTTTTLRALTIDNINPHVKEAKYAVRGELAIKSEEYRSQLQKGDGKDLPFDAVISANIGNPQQLDQKPITFFRQVASLLENPLLLEHEDVLIDKLGYKSDVVARAKKLLKDVKSVGAYSQSQGAPGIRESVAKFIEKRDGYPADPKSVYLCAGASSGVNALMNVICASPKTGVLVPIPQYPLYTATLSLLNAKAVPYYLNEESAWSTDVGGIKTALKKAQDEGIDVRAVVIINPGNPTGACLEAEDITSVLKLAAEEKLVVLADEVYQMNVYKGKFSSFKKALRDLQKSDENKDGKFDNVELASMHSTSKGLIGECGHRGGYYEMVGFDEEVSLAIMLEDRANTVMKVVSQVYKFVSIMLCPPVIGQCIVEMMVNPPVEGDPSYELFNQEYERTHKGLQDRANALHKAFEEMEGVSCQPPQGAMYLFPTITLPEKAIKAAEKEGKKPDEFYCLRMLDATGVCVVAGSGFGQKEGTLHFRTTFLAPGVEWVSRITDFHKKFMDEFR</sequence>
<dbReference type="OrthoDB" id="1732682at2759"/>
<dbReference type="Proteomes" id="UP000503462">
    <property type="component" value="Chromosome 5"/>
</dbReference>
<proteinExistence type="inferred from homology"/>
<comment type="cofactor">
    <cofactor evidence="1">
        <name>pyridoxal 5'-phosphate</name>
        <dbReference type="ChEBI" id="CHEBI:597326"/>
    </cofactor>
</comment>
<evidence type="ECO:0000256" key="4">
    <source>
        <dbReference type="ARBA" id="ARBA00022679"/>
    </source>
</evidence>
<dbReference type="EMBL" id="CP051143">
    <property type="protein sequence ID" value="QIX01429.1"/>
    <property type="molecule type" value="Genomic_DNA"/>
</dbReference>
<dbReference type="PANTHER" id="PTHR11751">
    <property type="entry name" value="ALANINE AMINOTRANSFERASE"/>
    <property type="match status" value="1"/>
</dbReference>
<keyword evidence="3" id="KW-0032">Aminotransferase</keyword>
<evidence type="ECO:0000256" key="3">
    <source>
        <dbReference type="ARBA" id="ARBA00022576"/>
    </source>
</evidence>
<dbReference type="Gene3D" id="3.90.1150.10">
    <property type="entry name" value="Aspartate Aminotransferase, domain 1"/>
    <property type="match status" value="1"/>
</dbReference>
<evidence type="ECO:0000256" key="5">
    <source>
        <dbReference type="ARBA" id="ARBA00022898"/>
    </source>
</evidence>
<comment type="subunit">
    <text evidence="2">Homodimer.</text>
</comment>
<accession>A0A6H0Y3K3</accession>
<dbReference type="GO" id="GO:0042853">
    <property type="term" value="P:L-alanine catabolic process"/>
    <property type="evidence" value="ECO:0007669"/>
    <property type="project" value="UniProtKB-UniPathway"/>
</dbReference>
<evidence type="ECO:0000256" key="1">
    <source>
        <dbReference type="ARBA" id="ARBA00001933"/>
    </source>
</evidence>
<comment type="similarity">
    <text evidence="6">Belongs to the class-I pyridoxal-phosphate-dependent aminotransferase family. Alanine aminotransferase subfamily.</text>
</comment>
<dbReference type="UniPathway" id="UPA00528">
    <property type="reaction ID" value="UER00586"/>
</dbReference>
<dbReference type="InterPro" id="IPR015422">
    <property type="entry name" value="PyrdxlP-dep_Trfase_small"/>
</dbReference>
<keyword evidence="4" id="KW-0808">Transferase</keyword>
<evidence type="ECO:0000256" key="7">
    <source>
        <dbReference type="ARBA" id="ARBA00077894"/>
    </source>
</evidence>
<evidence type="ECO:0000313" key="11">
    <source>
        <dbReference type="EMBL" id="QIX01429.1"/>
    </source>
</evidence>
<dbReference type="CDD" id="cd00609">
    <property type="entry name" value="AAT_like"/>
    <property type="match status" value="1"/>
</dbReference>
<keyword evidence="5" id="KW-0663">Pyridoxal phosphate</keyword>
<evidence type="ECO:0000256" key="2">
    <source>
        <dbReference type="ARBA" id="ARBA00011738"/>
    </source>
</evidence>
<dbReference type="AlphaFoldDB" id="A0A6H0Y3K3"/>
<dbReference type="SUPFAM" id="SSF53383">
    <property type="entry name" value="PLP-dependent transferases"/>
    <property type="match status" value="1"/>
</dbReference>
<dbReference type="FunFam" id="3.40.640.10:FF:000012">
    <property type="entry name" value="alanine aminotransferase 2"/>
    <property type="match status" value="1"/>
</dbReference>
<dbReference type="FunFam" id="1.10.287.1970:FF:000001">
    <property type="entry name" value="Alanine aminotransferase 2"/>
    <property type="match status" value="1"/>
</dbReference>